<feature type="domain" description="NAD-dependent epimerase/dehydratase" evidence="11">
    <location>
        <begin position="7"/>
        <end position="233"/>
    </location>
</feature>
<dbReference type="GO" id="GO:0016491">
    <property type="term" value="F:oxidoreductase activity"/>
    <property type="evidence" value="ECO:0007669"/>
    <property type="project" value="UniProtKB-KW"/>
</dbReference>
<dbReference type="InterPro" id="IPR050177">
    <property type="entry name" value="Lipid_A_modif_metabolic_enz"/>
</dbReference>
<protein>
    <submittedName>
        <fullName evidence="14">dTDP-glucose 4,6-dehydratase</fullName>
        <ecNumber evidence="14">4.2.1.46</ecNumber>
    </submittedName>
</protein>
<evidence type="ECO:0000256" key="7">
    <source>
        <dbReference type="ARBA" id="ARBA00023136"/>
    </source>
</evidence>
<evidence type="ECO:0000256" key="1">
    <source>
        <dbReference type="ARBA" id="ARBA00004141"/>
    </source>
</evidence>
<evidence type="ECO:0000313" key="14">
    <source>
        <dbReference type="EMBL" id="ABS77252.1"/>
    </source>
</evidence>
<feature type="transmembrane region" description="Helical" evidence="10">
    <location>
        <begin position="814"/>
        <end position="831"/>
    </location>
</feature>
<feature type="transmembrane region" description="Helical" evidence="10">
    <location>
        <begin position="631"/>
        <end position="652"/>
    </location>
</feature>
<evidence type="ECO:0000259" key="12">
    <source>
        <dbReference type="Pfam" id="PF03779"/>
    </source>
</evidence>
<dbReference type="InterPro" id="IPR001509">
    <property type="entry name" value="Epimerase_deHydtase"/>
</dbReference>
<evidence type="ECO:0000256" key="3">
    <source>
        <dbReference type="ARBA" id="ARBA00022692"/>
    </source>
</evidence>
<comment type="subcellular location">
    <subcellularLocation>
        <location evidence="1">Membrane</location>
        <topology evidence="1">Multi-pass membrane protein</topology>
    </subcellularLocation>
</comment>
<comment type="similarity">
    <text evidence="2">Belongs to the VKOR family.</text>
</comment>
<dbReference type="InterPro" id="IPR012932">
    <property type="entry name" value="VKOR"/>
</dbReference>
<keyword evidence="5 10" id="KW-1133">Transmembrane helix</keyword>
<feature type="transmembrane region" description="Helical" evidence="10">
    <location>
        <begin position="658"/>
        <end position="680"/>
    </location>
</feature>
<sequence length="849" mass="94943">MTNQDVVIITGGSGFIGSAIIEKLAGQFTLVGFDRVAKGQPPPAAECVCIDLTSEEAVKGAFERVRIAYGKRIASIIHLAAYYDLSGKPNPLYEKITLSGTELLLKYLKGFEVEQFVFASTMLVHAPTLPGKPIREDSPLEPRWPYPLSKVETEALIREQRGNIPIAILRMAGVYDDEGHNPFLAQQIARIYERQILSHFYPGNVRHGQSFIHLEDVCQALLRLVEKRHELPSESVLLLGEPETMSHEEIQQSVAQLLQQKSQPIKKIPKPFAKLSAWMGNEILQENLFIKPWMIDLADDHYELDITRARTMLGWKPKYSLKACLPKIIENLKNNPKRWYRENKLNEARVATPLKSSAEKKTQQQDEIQRIVTEQKDTQEHDKMMAHKHKQTLWAHFINIGLGAWLAFSAFVFGLFDKAATFDPMIWHVTSERGLASPQWRNAILGANDIASGFLIMLFGALSLWRRTSWAQWANTFVGLWLLFAPLIFWSPSSTAYNNDLIIGMLVIAFSILIPMMPGMSMKGMMDPGAIPPGWTYSPSTWAQRLPIILMGLIGFLIARKLTAYQLGHVHGVWEPFFRGESGLNGTETIITSDVSKAWPIPDAGLGAVSYALEILMACMGDRTRWRTMPWMVTFFGILVVPLGVVSIYFIIIQPIVIGTWCTLCLLAALAMLIMIPFALDELVAMGQFLVWAHRAGKPFWRTFLRGDAMVGSTKAKSDSLTSPRTATIDMMRGLTFPWTLLSSAIIGLFFLFTRLFLGTTGVMANSDHLVGSLIITVAIIATAEVARPLRFINVLFGLWLMLAPWIISGGSYLAAGVSVLLGIALIMLSLPRGKRGQEHYGSWDNYVV</sequence>
<evidence type="ECO:0000256" key="9">
    <source>
        <dbReference type="ARBA" id="ARBA00023284"/>
    </source>
</evidence>
<proteinExistence type="inferred from homology"/>
<dbReference type="Proteomes" id="UP000008555">
    <property type="component" value="Chromosome"/>
</dbReference>
<dbReference type="EMBL" id="CP000733">
    <property type="protein sequence ID" value="ABS77252.1"/>
    <property type="molecule type" value="Genomic_DNA"/>
</dbReference>
<keyword evidence="7 10" id="KW-0472">Membrane</keyword>
<dbReference type="CDD" id="cd12919">
    <property type="entry name" value="VKOR_2"/>
    <property type="match status" value="1"/>
</dbReference>
<keyword evidence="3 10" id="KW-0812">Transmembrane</keyword>
<dbReference type="Pfam" id="PF01370">
    <property type="entry name" value="Epimerase"/>
    <property type="match status" value="1"/>
</dbReference>
<dbReference type="GO" id="GO:0016020">
    <property type="term" value="C:membrane"/>
    <property type="evidence" value="ECO:0007669"/>
    <property type="project" value="UniProtKB-SubCell"/>
</dbReference>
<dbReference type="Gene3D" id="1.20.1440.130">
    <property type="entry name" value="VKOR domain"/>
    <property type="match status" value="1"/>
</dbReference>
<evidence type="ECO:0000313" key="15">
    <source>
        <dbReference type="Proteomes" id="UP000008555"/>
    </source>
</evidence>
<feature type="domain" description="SPW repeat-containing integral membrane" evidence="12">
    <location>
        <begin position="743"/>
        <end position="831"/>
    </location>
</feature>
<feature type="transmembrane region" description="Helical" evidence="10">
    <location>
        <begin position="735"/>
        <end position="758"/>
    </location>
</feature>
<dbReference type="SUPFAM" id="SSF51735">
    <property type="entry name" value="NAD(P)-binding Rossmann-fold domains"/>
    <property type="match status" value="1"/>
</dbReference>
<evidence type="ECO:0000256" key="6">
    <source>
        <dbReference type="ARBA" id="ARBA00023002"/>
    </source>
</evidence>
<feature type="transmembrane region" description="Helical" evidence="10">
    <location>
        <begin position="542"/>
        <end position="559"/>
    </location>
</feature>
<feature type="transmembrane region" description="Helical" evidence="10">
    <location>
        <begin position="470"/>
        <end position="489"/>
    </location>
</feature>
<dbReference type="EC" id="4.2.1.46" evidence="14"/>
<evidence type="ECO:0000259" key="13">
    <source>
        <dbReference type="Pfam" id="PF07884"/>
    </source>
</evidence>
<dbReference type="Gene3D" id="3.40.50.720">
    <property type="entry name" value="NAD(P)-binding Rossmann-like Domain"/>
    <property type="match status" value="1"/>
</dbReference>
<dbReference type="InterPro" id="IPR036291">
    <property type="entry name" value="NAD(P)-bd_dom_sf"/>
</dbReference>
<evidence type="ECO:0000256" key="2">
    <source>
        <dbReference type="ARBA" id="ARBA00006214"/>
    </source>
</evidence>
<feature type="transmembrane region" description="Helical" evidence="10">
    <location>
        <begin position="393"/>
        <end position="416"/>
    </location>
</feature>
<name>A9KDW9_COXBN</name>
<feature type="transmembrane region" description="Helical" evidence="10">
    <location>
        <begin position="792"/>
        <end position="808"/>
    </location>
</feature>
<feature type="transmembrane region" description="Helical" evidence="10">
    <location>
        <begin position="443"/>
        <end position="464"/>
    </location>
</feature>
<dbReference type="HOGENOM" id="CLU_332007_0_0_6"/>
<dbReference type="AlphaFoldDB" id="A9KDW9"/>
<feature type="domain" description="SPW repeat-containing integral membrane" evidence="12">
    <location>
        <begin position="445"/>
        <end position="511"/>
    </location>
</feature>
<dbReference type="InterPro" id="IPR038354">
    <property type="entry name" value="VKOR_sf"/>
</dbReference>
<evidence type="ECO:0000259" key="11">
    <source>
        <dbReference type="Pfam" id="PF01370"/>
    </source>
</evidence>
<feature type="transmembrane region" description="Helical" evidence="10">
    <location>
        <begin position="501"/>
        <end position="522"/>
    </location>
</feature>
<keyword evidence="6" id="KW-0560">Oxidoreductase</keyword>
<reference evidence="14 15" key="1">
    <citation type="journal article" date="2009" name="Infect. Immun.">
        <title>Comparative genomics reveal extensive transposon-mediated genomic plasticity and diversity among potential effector proteins within the genus Coxiella.</title>
        <authorList>
            <person name="Beare P.A."/>
            <person name="Unsworth N."/>
            <person name="Andoh M."/>
            <person name="Voth D.E."/>
            <person name="Omsland A."/>
            <person name="Gilk S.D."/>
            <person name="Williams K.P."/>
            <person name="Sobral B.W."/>
            <person name="Kupko J.J.III."/>
            <person name="Porcella S.F."/>
            <person name="Samuel J.E."/>
            <person name="Heinzen R.A."/>
        </authorList>
    </citation>
    <scope>NUCLEOTIDE SEQUENCE [LARGE SCALE GENOMIC DNA]</scope>
    <source>
        <strain evidence="14 15">Dugway 5J108-111</strain>
    </source>
</reference>
<keyword evidence="4" id="KW-0874">Quinone</keyword>
<dbReference type="RefSeq" id="WP_011996751.1">
    <property type="nucleotide sequence ID" value="NC_009727.1"/>
</dbReference>
<dbReference type="GO" id="GO:0008460">
    <property type="term" value="F:dTDP-glucose 4,6-dehydratase activity"/>
    <property type="evidence" value="ECO:0007669"/>
    <property type="project" value="UniProtKB-EC"/>
</dbReference>
<evidence type="ECO:0000256" key="5">
    <source>
        <dbReference type="ARBA" id="ARBA00022989"/>
    </source>
</evidence>
<evidence type="ECO:0000256" key="8">
    <source>
        <dbReference type="ARBA" id="ARBA00023157"/>
    </source>
</evidence>
<dbReference type="KEGG" id="cbd:CBUD_0801"/>
<evidence type="ECO:0000256" key="4">
    <source>
        <dbReference type="ARBA" id="ARBA00022719"/>
    </source>
</evidence>
<evidence type="ECO:0000256" key="10">
    <source>
        <dbReference type="SAM" id="Phobius"/>
    </source>
</evidence>
<keyword evidence="14" id="KW-0456">Lyase</keyword>
<accession>A9KDW9</accession>
<keyword evidence="9" id="KW-0676">Redox-active center</keyword>
<dbReference type="GO" id="GO:0048038">
    <property type="term" value="F:quinone binding"/>
    <property type="evidence" value="ECO:0007669"/>
    <property type="project" value="UniProtKB-KW"/>
</dbReference>
<keyword evidence="8" id="KW-1015">Disulfide bond</keyword>
<gene>
    <name evidence="14" type="ordered locus">CBUD_0801</name>
</gene>
<dbReference type="Pfam" id="PF03779">
    <property type="entry name" value="SPW"/>
    <property type="match status" value="2"/>
</dbReference>
<feature type="domain" description="Vitamin K epoxide reductase" evidence="13">
    <location>
        <begin position="547"/>
        <end position="679"/>
    </location>
</feature>
<dbReference type="Pfam" id="PF07884">
    <property type="entry name" value="VKOR"/>
    <property type="match status" value="1"/>
</dbReference>
<feature type="transmembrane region" description="Helical" evidence="10">
    <location>
        <begin position="770"/>
        <end position="787"/>
    </location>
</feature>
<dbReference type="PANTHER" id="PTHR43245">
    <property type="entry name" value="BIFUNCTIONAL POLYMYXIN RESISTANCE PROTEIN ARNA"/>
    <property type="match status" value="1"/>
</dbReference>
<dbReference type="InterPro" id="IPR005530">
    <property type="entry name" value="SPW"/>
</dbReference>
<organism evidence="14 15">
    <name type="scientific">Coxiella burnetii (strain Dugway 5J108-111)</name>
    <dbReference type="NCBI Taxonomy" id="434922"/>
    <lineage>
        <taxon>Bacteria</taxon>
        <taxon>Pseudomonadati</taxon>
        <taxon>Pseudomonadota</taxon>
        <taxon>Gammaproteobacteria</taxon>
        <taxon>Legionellales</taxon>
        <taxon>Coxiellaceae</taxon>
        <taxon>Coxiella</taxon>
    </lineage>
</organism>